<keyword evidence="3" id="KW-1185">Reference proteome</keyword>
<sequence length="163" mass="19103">MKFSTQWTTWSLLWDKLFLVKKRHLSSMKITQDNKDFPLEKTILLKGVTSIVIAVGSLRPRLSIHPRNKEIEGLLDVVAMLICVLHYKGAMRYFRKNGMSLNFFFLLANWEINEEDGKHILLLKQARLSIRLIIRVLELTFVSIMKKSPKTIITDQDHGWQEH</sequence>
<feature type="domain" description="FAR1-related sequence 11-like HTH-like" evidence="1">
    <location>
        <begin position="112"/>
        <end position="139"/>
    </location>
</feature>
<gene>
    <name evidence="2" type="ORF">Cgig2_021381</name>
</gene>
<comment type="caution">
    <text evidence="2">The sequence shown here is derived from an EMBL/GenBank/DDBJ whole genome shotgun (WGS) entry which is preliminary data.</text>
</comment>
<dbReference type="Pfam" id="PF26175">
    <property type="entry name" value="HTH_FAR1"/>
    <property type="match status" value="1"/>
</dbReference>
<evidence type="ECO:0000313" key="2">
    <source>
        <dbReference type="EMBL" id="KAJ8441017.1"/>
    </source>
</evidence>
<accession>A0A9Q1KDW0</accession>
<proteinExistence type="predicted"/>
<reference evidence="2" key="1">
    <citation type="submission" date="2022-04" db="EMBL/GenBank/DDBJ databases">
        <title>Carnegiea gigantea Genome sequencing and assembly v2.</title>
        <authorList>
            <person name="Copetti D."/>
            <person name="Sanderson M.J."/>
            <person name="Burquez A."/>
            <person name="Wojciechowski M.F."/>
        </authorList>
    </citation>
    <scope>NUCLEOTIDE SEQUENCE</scope>
    <source>
        <strain evidence="2">SGP5-SGP5p</strain>
        <tissue evidence="2">Aerial part</tissue>
    </source>
</reference>
<dbReference type="EMBL" id="JAKOGI010000179">
    <property type="protein sequence ID" value="KAJ8441017.1"/>
    <property type="molecule type" value="Genomic_DNA"/>
</dbReference>
<dbReference type="AlphaFoldDB" id="A0A9Q1KDW0"/>
<dbReference type="InterPro" id="IPR058778">
    <property type="entry name" value="HTH_FAR1-11-like"/>
</dbReference>
<dbReference type="Proteomes" id="UP001153076">
    <property type="component" value="Unassembled WGS sequence"/>
</dbReference>
<evidence type="ECO:0000259" key="1">
    <source>
        <dbReference type="Pfam" id="PF26175"/>
    </source>
</evidence>
<name>A0A9Q1KDW0_9CARY</name>
<evidence type="ECO:0000313" key="3">
    <source>
        <dbReference type="Proteomes" id="UP001153076"/>
    </source>
</evidence>
<organism evidence="2 3">
    <name type="scientific">Carnegiea gigantea</name>
    <dbReference type="NCBI Taxonomy" id="171969"/>
    <lineage>
        <taxon>Eukaryota</taxon>
        <taxon>Viridiplantae</taxon>
        <taxon>Streptophyta</taxon>
        <taxon>Embryophyta</taxon>
        <taxon>Tracheophyta</taxon>
        <taxon>Spermatophyta</taxon>
        <taxon>Magnoliopsida</taxon>
        <taxon>eudicotyledons</taxon>
        <taxon>Gunneridae</taxon>
        <taxon>Pentapetalae</taxon>
        <taxon>Caryophyllales</taxon>
        <taxon>Cactineae</taxon>
        <taxon>Cactaceae</taxon>
        <taxon>Cactoideae</taxon>
        <taxon>Echinocereeae</taxon>
        <taxon>Carnegiea</taxon>
    </lineage>
</organism>
<protein>
    <recommendedName>
        <fullName evidence="1">FAR1-related sequence 11-like HTH-like domain-containing protein</fullName>
    </recommendedName>
</protein>